<gene>
    <name evidence="1" type="ORF">HNR40_002646</name>
</gene>
<dbReference type="Gene3D" id="3.10.450.50">
    <property type="match status" value="1"/>
</dbReference>
<evidence type="ECO:0000313" key="1">
    <source>
        <dbReference type="EMBL" id="MBB5077173.1"/>
    </source>
</evidence>
<dbReference type="AlphaFoldDB" id="A0A7W8A0B4"/>
<dbReference type="EMBL" id="JACHIN010000003">
    <property type="protein sequence ID" value="MBB5077173.1"/>
    <property type="molecule type" value="Genomic_DNA"/>
</dbReference>
<dbReference type="Proteomes" id="UP000568380">
    <property type="component" value="Unassembled WGS sequence"/>
</dbReference>
<proteinExistence type="predicted"/>
<keyword evidence="2" id="KW-1185">Reference proteome</keyword>
<keyword evidence="1" id="KW-0413">Isomerase</keyword>
<organism evidence="1 2">
    <name type="scientific">Nonomuraea endophytica</name>
    <dbReference type="NCBI Taxonomy" id="714136"/>
    <lineage>
        <taxon>Bacteria</taxon>
        <taxon>Bacillati</taxon>
        <taxon>Actinomycetota</taxon>
        <taxon>Actinomycetes</taxon>
        <taxon>Streptosporangiales</taxon>
        <taxon>Streptosporangiaceae</taxon>
        <taxon>Nonomuraea</taxon>
    </lineage>
</organism>
<dbReference type="SUPFAM" id="SSF54427">
    <property type="entry name" value="NTF2-like"/>
    <property type="match status" value="1"/>
</dbReference>
<evidence type="ECO:0000313" key="2">
    <source>
        <dbReference type="Proteomes" id="UP000568380"/>
    </source>
</evidence>
<protein>
    <submittedName>
        <fullName evidence="1">Ketosteroid isomerase-like protein</fullName>
    </submittedName>
</protein>
<dbReference type="InterPro" id="IPR032710">
    <property type="entry name" value="NTF2-like_dom_sf"/>
</dbReference>
<dbReference type="GO" id="GO:0016853">
    <property type="term" value="F:isomerase activity"/>
    <property type="evidence" value="ECO:0007669"/>
    <property type="project" value="UniProtKB-KW"/>
</dbReference>
<sequence>MTANNPVVAAFVAAINEGDKAAFEALLAPDATMSDDGSDRDLGQWTEREIFSAGGHFTVESQEPDGLSMLARFRNDTWGEMKTRWRFTLTPDGSKIQRFETGQA</sequence>
<name>A0A7W8A0B4_9ACTN</name>
<dbReference type="RefSeq" id="WP_184960806.1">
    <property type="nucleotide sequence ID" value="NZ_JACHIN010000003.1"/>
</dbReference>
<reference evidence="1 2" key="1">
    <citation type="submission" date="2020-08" db="EMBL/GenBank/DDBJ databases">
        <title>Genomic Encyclopedia of Type Strains, Phase IV (KMG-IV): sequencing the most valuable type-strain genomes for metagenomic binning, comparative biology and taxonomic classification.</title>
        <authorList>
            <person name="Goeker M."/>
        </authorList>
    </citation>
    <scope>NUCLEOTIDE SEQUENCE [LARGE SCALE GENOMIC DNA]</scope>
    <source>
        <strain evidence="1 2">DSM 45385</strain>
    </source>
</reference>
<accession>A0A7W8A0B4</accession>
<comment type="caution">
    <text evidence="1">The sequence shown here is derived from an EMBL/GenBank/DDBJ whole genome shotgun (WGS) entry which is preliminary data.</text>
</comment>